<accession>A0A2W4UEC7</accession>
<evidence type="ECO:0000313" key="2">
    <source>
        <dbReference type="Proteomes" id="UP000249354"/>
    </source>
</evidence>
<reference evidence="2" key="1">
    <citation type="submission" date="2018-04" db="EMBL/GenBank/DDBJ databases">
        <authorList>
            <person name="Cornet L."/>
        </authorList>
    </citation>
    <scope>NUCLEOTIDE SEQUENCE [LARGE SCALE GENOMIC DNA]</scope>
</reference>
<evidence type="ECO:0008006" key="3">
    <source>
        <dbReference type="Google" id="ProtNLM"/>
    </source>
</evidence>
<sequence>MTATQVSARGVSARDLVKAAYENRYTWDKNFPGYKTDVTLKLGDETFTGTAQVNKDLSAEVFGVEDETAQKVIKNQLWEVAIHRVSRPFEKTHGDNTFSVEEETDDGAMKIAVGGKAEGDAYKVKDNEFTMVHRHMHGVVVTINTQSSYDTGSGYLSRTYDSVYHDPKTGEQKQGLSKFTDDYTQVGDYTILEKRTVESEDGSNMEISFSNIELMDN</sequence>
<dbReference type="InterPro" id="IPR021809">
    <property type="entry name" value="DUF3386"/>
</dbReference>
<protein>
    <recommendedName>
        <fullName evidence="3">DUF3386 domain-containing protein</fullName>
    </recommendedName>
</protein>
<evidence type="ECO:0000313" key="1">
    <source>
        <dbReference type="EMBL" id="PZO19636.1"/>
    </source>
</evidence>
<proteinExistence type="predicted"/>
<gene>
    <name evidence="1" type="ORF">DCF25_08115</name>
</gene>
<dbReference type="Proteomes" id="UP000249354">
    <property type="component" value="Unassembled WGS sequence"/>
</dbReference>
<dbReference type="AlphaFoldDB" id="A0A2W4UEC7"/>
<dbReference type="Pfam" id="PF11866">
    <property type="entry name" value="DUF3386"/>
    <property type="match status" value="1"/>
</dbReference>
<dbReference type="EMBL" id="QBMC01000040">
    <property type="protein sequence ID" value="PZO19636.1"/>
    <property type="molecule type" value="Genomic_DNA"/>
</dbReference>
<reference evidence="1 2" key="2">
    <citation type="submission" date="2018-06" db="EMBL/GenBank/DDBJ databases">
        <title>Metagenomic assembly of (sub)arctic Cyanobacteria and their associated microbiome from non-axenic cultures.</title>
        <authorList>
            <person name="Baurain D."/>
        </authorList>
    </citation>
    <scope>NUCLEOTIDE SEQUENCE [LARGE SCALE GENOMIC DNA]</scope>
    <source>
        <strain evidence="1">ULC129bin1</strain>
    </source>
</reference>
<name>A0A2W4UEC7_9CYAN</name>
<comment type="caution">
    <text evidence="1">The sequence shown here is derived from an EMBL/GenBank/DDBJ whole genome shotgun (WGS) entry which is preliminary data.</text>
</comment>
<organism evidence="1 2">
    <name type="scientific">Leptolyngbya foveolarum</name>
    <dbReference type="NCBI Taxonomy" id="47253"/>
    <lineage>
        <taxon>Bacteria</taxon>
        <taxon>Bacillati</taxon>
        <taxon>Cyanobacteriota</taxon>
        <taxon>Cyanophyceae</taxon>
        <taxon>Leptolyngbyales</taxon>
        <taxon>Leptolyngbyaceae</taxon>
        <taxon>Leptolyngbya group</taxon>
        <taxon>Leptolyngbya</taxon>
    </lineage>
</organism>